<dbReference type="Pfam" id="PF14441">
    <property type="entry name" value="OTT_1508_deam"/>
    <property type="match status" value="1"/>
</dbReference>
<evidence type="ECO:0000313" key="3">
    <source>
        <dbReference type="Proteomes" id="UP000034680"/>
    </source>
</evidence>
<dbReference type="AlphaFoldDB" id="A0A0G2FAX7"/>
<evidence type="ECO:0000256" key="1">
    <source>
        <dbReference type="SAM" id="MobiDB-lite"/>
    </source>
</evidence>
<reference evidence="2 3" key="1">
    <citation type="submission" date="2015-05" db="EMBL/GenBank/DDBJ databases">
        <title>Distinctive expansion of gene families associated with plant cell wall degradation and secondary metabolism in the genomes of grapevine trunk pathogens.</title>
        <authorList>
            <person name="Lawrence D.P."/>
            <person name="Travadon R."/>
            <person name="Rolshausen P.E."/>
            <person name="Baumgartner K."/>
        </authorList>
    </citation>
    <scope>NUCLEOTIDE SEQUENCE [LARGE SCALE GENOMIC DNA]</scope>
    <source>
        <strain evidence="2">DA912</strain>
    </source>
</reference>
<protein>
    <submittedName>
        <fullName evidence="2">Uncharacterized protein</fullName>
    </submittedName>
</protein>
<dbReference type="OrthoDB" id="3251507at2759"/>
<dbReference type="Proteomes" id="UP000034680">
    <property type="component" value="Unassembled WGS sequence"/>
</dbReference>
<gene>
    <name evidence="2" type="ORF">UCDDA912_g08719</name>
</gene>
<dbReference type="STRING" id="1214573.A0A0G2FAX7"/>
<comment type="caution">
    <text evidence="2">The sequence shown here is derived from an EMBL/GenBank/DDBJ whole genome shotgun (WGS) entry which is preliminary data.</text>
</comment>
<sequence length="384" mass="43858">MARTPRFDPYGSSNSTLVFLRSVLDDVKAFVRSTQRDRRDVENDLTRKCVQFSLKRMRSQAHSLLDRHIQVTHKNTGAWLAEWLLQFKNVEFHEQGLHQICQEAYRVRTDPEMLVMENLGQATHANKIPETFSRVRHIIGRLAAHIRSVKQLLDDGIYVDDLLESYEVSAVPVPASVSLPPADGHTDLRGIMTRMFRLGSKDPRFESTLGYLSTMDEHAQLEGRLSELHSPDRKPPTVHAEVQMLHHFYDNRVAFAGADRYIATSKPACMCCKLYFRHHPAMYVEPDSHQRVWPNWGPILLPLGQAEPGWTEQREVLNSVIHDIRKEVIMVIEQRRAVSFAHPDSLTGITDMMNEEPSEPEDGQWDVDSEDLETGCGFDGGVPL</sequence>
<dbReference type="PANTHER" id="PTHR42037:SF1">
    <property type="match status" value="1"/>
</dbReference>
<reference evidence="2 3" key="2">
    <citation type="submission" date="2015-05" db="EMBL/GenBank/DDBJ databases">
        <authorList>
            <person name="Morales-Cruz A."/>
            <person name="Amrine K.C."/>
            <person name="Cantu D."/>
        </authorList>
    </citation>
    <scope>NUCLEOTIDE SEQUENCE [LARGE SCALE GENOMIC DNA]</scope>
    <source>
        <strain evidence="2">DA912</strain>
    </source>
</reference>
<evidence type="ECO:0000313" key="2">
    <source>
        <dbReference type="EMBL" id="KKY31334.1"/>
    </source>
</evidence>
<keyword evidence="3" id="KW-1185">Reference proteome</keyword>
<name>A0A0G2FAX7_9PEZI</name>
<proteinExistence type="predicted"/>
<feature type="region of interest" description="Disordered" evidence="1">
    <location>
        <begin position="352"/>
        <end position="384"/>
    </location>
</feature>
<accession>A0A0G2FAX7</accession>
<organism evidence="2 3">
    <name type="scientific">Diaporthe ampelina</name>
    <dbReference type="NCBI Taxonomy" id="1214573"/>
    <lineage>
        <taxon>Eukaryota</taxon>
        <taxon>Fungi</taxon>
        <taxon>Dikarya</taxon>
        <taxon>Ascomycota</taxon>
        <taxon>Pezizomycotina</taxon>
        <taxon>Sordariomycetes</taxon>
        <taxon>Sordariomycetidae</taxon>
        <taxon>Diaporthales</taxon>
        <taxon>Diaporthaceae</taxon>
        <taxon>Diaporthe</taxon>
    </lineage>
</organism>
<dbReference type="PANTHER" id="PTHR42037">
    <property type="match status" value="1"/>
</dbReference>
<feature type="compositionally biased region" description="Acidic residues" evidence="1">
    <location>
        <begin position="353"/>
        <end position="373"/>
    </location>
</feature>
<dbReference type="EMBL" id="LCUC01000394">
    <property type="protein sequence ID" value="KKY31334.1"/>
    <property type="molecule type" value="Genomic_DNA"/>
</dbReference>
<dbReference type="InterPro" id="IPR027796">
    <property type="entry name" value="OTT_1508_deam-like"/>
</dbReference>